<dbReference type="OrthoDB" id="343092at2759"/>
<dbReference type="EMBL" id="CP064812">
    <property type="protein sequence ID" value="QPG73114.1"/>
    <property type="molecule type" value="Genomic_DNA"/>
</dbReference>
<protein>
    <recommendedName>
        <fullName evidence="4">ERCC4 domain-containing protein</fullName>
    </recommendedName>
</protein>
<gene>
    <name evidence="2" type="ORF">FOA43_000419</name>
</gene>
<evidence type="ECO:0000256" key="1">
    <source>
        <dbReference type="SAM" id="MobiDB-lite"/>
    </source>
</evidence>
<feature type="compositionally biased region" description="Polar residues" evidence="1">
    <location>
        <begin position="379"/>
        <end position="388"/>
    </location>
</feature>
<proteinExistence type="predicted"/>
<dbReference type="KEGG" id="bnn:FOA43_000419"/>
<dbReference type="GeneID" id="62193820"/>
<dbReference type="Proteomes" id="UP000662931">
    <property type="component" value="Chromosome 1"/>
</dbReference>
<reference evidence="2" key="1">
    <citation type="submission" date="2020-10" db="EMBL/GenBank/DDBJ databases">
        <authorList>
            <person name="Roach M.J.R."/>
        </authorList>
    </citation>
    <scope>NUCLEOTIDE SEQUENCE</scope>
    <source>
        <strain evidence="2">CBS 1945</strain>
    </source>
</reference>
<name>A0A875S104_EENNA</name>
<accession>A0A875S104</accession>
<feature type="region of interest" description="Disordered" evidence="1">
    <location>
        <begin position="376"/>
        <end position="403"/>
    </location>
</feature>
<keyword evidence="3" id="KW-1185">Reference proteome</keyword>
<dbReference type="AlphaFoldDB" id="A0A875S104"/>
<dbReference type="RefSeq" id="XP_038776679.1">
    <property type="nucleotide sequence ID" value="XM_038920751.1"/>
</dbReference>
<evidence type="ECO:0000313" key="2">
    <source>
        <dbReference type="EMBL" id="QPG73114.1"/>
    </source>
</evidence>
<sequence>MSDIEVINLDTSPHRDQPLENVIDVDEIDEFSDDHNGLIYSDPDQLCDLLGIKQSSKAVALLLSSSPPSSSQQLAPIRSRHAARVLSVESEKSETDCPSSQSGVITVESSSDQIIDFSVPTSQYTSISCRRSRASNQHIQSYSDISSISNHSDSIVIEGLLDANESRPLTCTAATGSSPLHQIHNYQPINTTLEPKTSHSCLSTPHYTDSELHIMLETAKRNDPKLLKQVNLVSHTKPELIAQMTVSFDVKLMDELKEINPNFTEFLKPMHFSAYQNPDNYPSIMFQRKVNSVYYKAKGAFVPVKTHLENEKMIGLYVDSKKLPQMFKSHFLGDTIRSMRKTYADYRLVVFLSGYDSFLQGVRSRQNKEYINKVRQEMTQETESSDNSETTKRKRRRKNIKDMDGGEVKFTAEQVQAKLLRYEVDHDIHLFPIKGIKDLVEWLKSLGYTLASKYIDNLERNLDFSNIGQIRSGKDARGSFIEMLKQFKFMTTSSADKLVDETGIKSVTELMLMLQQGDKLVNSAGRPVVRSNVENVLRKVLLSEDGEELI</sequence>
<evidence type="ECO:0000313" key="3">
    <source>
        <dbReference type="Proteomes" id="UP000662931"/>
    </source>
</evidence>
<organism evidence="2 3">
    <name type="scientific">Eeniella nana</name>
    <name type="common">Yeast</name>
    <name type="synonym">Brettanomyces nanus</name>
    <dbReference type="NCBI Taxonomy" id="13502"/>
    <lineage>
        <taxon>Eukaryota</taxon>
        <taxon>Fungi</taxon>
        <taxon>Dikarya</taxon>
        <taxon>Ascomycota</taxon>
        <taxon>Saccharomycotina</taxon>
        <taxon>Pichiomycetes</taxon>
        <taxon>Pichiales</taxon>
        <taxon>Pichiaceae</taxon>
        <taxon>Brettanomyces</taxon>
    </lineage>
</organism>
<evidence type="ECO:0008006" key="4">
    <source>
        <dbReference type="Google" id="ProtNLM"/>
    </source>
</evidence>